<gene>
    <name evidence="3" type="ORF">Cpa01nite_06680</name>
</gene>
<keyword evidence="2" id="KW-0472">Membrane</keyword>
<name>A0A919PAX6_9CELL</name>
<evidence type="ECO:0000313" key="4">
    <source>
        <dbReference type="Proteomes" id="UP000642125"/>
    </source>
</evidence>
<keyword evidence="2" id="KW-0812">Transmembrane</keyword>
<evidence type="ECO:0000256" key="2">
    <source>
        <dbReference type="SAM" id="Phobius"/>
    </source>
</evidence>
<dbReference type="EMBL" id="BONO01000003">
    <property type="protein sequence ID" value="GIG35287.1"/>
    <property type="molecule type" value="Genomic_DNA"/>
</dbReference>
<feature type="transmembrane region" description="Helical" evidence="2">
    <location>
        <begin position="141"/>
        <end position="165"/>
    </location>
</feature>
<keyword evidence="4" id="KW-1185">Reference proteome</keyword>
<organism evidence="3 4">
    <name type="scientific">Cellulomonas pakistanensis</name>
    <dbReference type="NCBI Taxonomy" id="992287"/>
    <lineage>
        <taxon>Bacteria</taxon>
        <taxon>Bacillati</taxon>
        <taxon>Actinomycetota</taxon>
        <taxon>Actinomycetes</taxon>
        <taxon>Micrococcales</taxon>
        <taxon>Cellulomonadaceae</taxon>
        <taxon>Cellulomonas</taxon>
    </lineage>
</organism>
<protein>
    <submittedName>
        <fullName evidence="3">Uncharacterized protein</fullName>
    </submittedName>
</protein>
<feature type="transmembrane region" description="Helical" evidence="2">
    <location>
        <begin position="88"/>
        <end position="105"/>
    </location>
</feature>
<feature type="region of interest" description="Disordered" evidence="1">
    <location>
        <begin position="1"/>
        <end position="82"/>
    </location>
</feature>
<dbReference type="Proteomes" id="UP000642125">
    <property type="component" value="Unassembled WGS sequence"/>
</dbReference>
<evidence type="ECO:0000313" key="3">
    <source>
        <dbReference type="EMBL" id="GIG35287.1"/>
    </source>
</evidence>
<dbReference type="RefSeq" id="WP_203667342.1">
    <property type="nucleotide sequence ID" value="NZ_BONO01000003.1"/>
</dbReference>
<comment type="caution">
    <text evidence="3">The sequence shown here is derived from an EMBL/GenBank/DDBJ whole genome shotgun (WGS) entry which is preliminary data.</text>
</comment>
<accession>A0A919PAX6</accession>
<reference evidence="3" key="1">
    <citation type="submission" date="2021-01" db="EMBL/GenBank/DDBJ databases">
        <title>Whole genome shotgun sequence of Cellulomonas pakistanensis NBRC 110800.</title>
        <authorList>
            <person name="Komaki H."/>
            <person name="Tamura T."/>
        </authorList>
    </citation>
    <scope>NUCLEOTIDE SEQUENCE</scope>
    <source>
        <strain evidence="3">NBRC 110800</strain>
    </source>
</reference>
<proteinExistence type="predicted"/>
<keyword evidence="2" id="KW-1133">Transmembrane helix</keyword>
<feature type="compositionally biased region" description="Pro residues" evidence="1">
    <location>
        <begin position="35"/>
        <end position="79"/>
    </location>
</feature>
<feature type="compositionally biased region" description="Low complexity" evidence="1">
    <location>
        <begin position="23"/>
        <end position="34"/>
    </location>
</feature>
<evidence type="ECO:0000256" key="1">
    <source>
        <dbReference type="SAM" id="MobiDB-lite"/>
    </source>
</evidence>
<sequence>MSNPYAPPSSDRAPADRDGRAAGGDPTDPADPTGPAGPGPTGPTGPGPAGPGHPLPPHPAPGPHPPRPHPGPAAPPPSPESLARLGRLARHFSVWLLAGVVVTLLPLPWRFASIAFLVGALVAGVRALVHVLRTGLRGGMGAMLVAGLLVTGLVLVGALGSLVTWRIDADRQACLQGALTRTAEAACERDYDDAVADLTGRLTVGRG</sequence>
<dbReference type="AlphaFoldDB" id="A0A919PAX6"/>